<gene>
    <name evidence="1" type="ORF">SETTUDRAFT_161957</name>
</gene>
<dbReference type="AlphaFoldDB" id="R0IA57"/>
<dbReference type="HOGENOM" id="CLU_1807213_0_0_1"/>
<dbReference type="GeneID" id="19398230"/>
<dbReference type="Proteomes" id="UP000016935">
    <property type="component" value="Unassembled WGS sequence"/>
</dbReference>
<dbReference type="EMBL" id="KB908853">
    <property type="protein sequence ID" value="EOA82355.1"/>
    <property type="molecule type" value="Genomic_DNA"/>
</dbReference>
<proteinExistence type="predicted"/>
<reference evidence="1 2" key="2">
    <citation type="journal article" date="2013" name="PLoS Genet.">
        <title>Comparative genome structure, secondary metabolite, and effector coding capacity across Cochliobolus pathogens.</title>
        <authorList>
            <person name="Condon B.J."/>
            <person name="Leng Y."/>
            <person name="Wu D."/>
            <person name="Bushley K.E."/>
            <person name="Ohm R.A."/>
            <person name="Otillar R."/>
            <person name="Martin J."/>
            <person name="Schackwitz W."/>
            <person name="Grimwood J."/>
            <person name="MohdZainudin N."/>
            <person name="Xue C."/>
            <person name="Wang R."/>
            <person name="Manning V.A."/>
            <person name="Dhillon B."/>
            <person name="Tu Z.J."/>
            <person name="Steffenson B.J."/>
            <person name="Salamov A."/>
            <person name="Sun H."/>
            <person name="Lowry S."/>
            <person name="LaButti K."/>
            <person name="Han J."/>
            <person name="Copeland A."/>
            <person name="Lindquist E."/>
            <person name="Barry K."/>
            <person name="Schmutz J."/>
            <person name="Baker S.E."/>
            <person name="Ciuffetti L.M."/>
            <person name="Grigoriev I.V."/>
            <person name="Zhong S."/>
            <person name="Turgeon B.G."/>
        </authorList>
    </citation>
    <scope>NUCLEOTIDE SEQUENCE [LARGE SCALE GENOMIC DNA]</scope>
    <source>
        <strain evidence="2">28A</strain>
    </source>
</reference>
<organism evidence="1 2">
    <name type="scientific">Exserohilum turcicum (strain 28A)</name>
    <name type="common">Northern leaf blight fungus</name>
    <name type="synonym">Setosphaeria turcica</name>
    <dbReference type="NCBI Taxonomy" id="671987"/>
    <lineage>
        <taxon>Eukaryota</taxon>
        <taxon>Fungi</taxon>
        <taxon>Dikarya</taxon>
        <taxon>Ascomycota</taxon>
        <taxon>Pezizomycotina</taxon>
        <taxon>Dothideomycetes</taxon>
        <taxon>Pleosporomycetidae</taxon>
        <taxon>Pleosporales</taxon>
        <taxon>Pleosporineae</taxon>
        <taxon>Pleosporaceae</taxon>
        <taxon>Exserohilum</taxon>
    </lineage>
</organism>
<reference evidence="1 2" key="1">
    <citation type="journal article" date="2012" name="PLoS Pathog.">
        <title>Diverse lifestyles and strategies of plant pathogenesis encoded in the genomes of eighteen Dothideomycetes fungi.</title>
        <authorList>
            <person name="Ohm R.A."/>
            <person name="Feau N."/>
            <person name="Henrissat B."/>
            <person name="Schoch C.L."/>
            <person name="Horwitz B.A."/>
            <person name="Barry K.W."/>
            <person name="Condon B.J."/>
            <person name="Copeland A.C."/>
            <person name="Dhillon B."/>
            <person name="Glaser F."/>
            <person name="Hesse C.N."/>
            <person name="Kosti I."/>
            <person name="LaButti K."/>
            <person name="Lindquist E.A."/>
            <person name="Lucas S."/>
            <person name="Salamov A.A."/>
            <person name="Bradshaw R.E."/>
            <person name="Ciuffetti L."/>
            <person name="Hamelin R.C."/>
            <person name="Kema G.H.J."/>
            <person name="Lawrence C."/>
            <person name="Scott J.A."/>
            <person name="Spatafora J.W."/>
            <person name="Turgeon B.G."/>
            <person name="de Wit P.J.G.M."/>
            <person name="Zhong S."/>
            <person name="Goodwin S.B."/>
            <person name="Grigoriev I.V."/>
        </authorList>
    </citation>
    <scope>NUCLEOTIDE SEQUENCE [LARGE SCALE GENOMIC DNA]</scope>
    <source>
        <strain evidence="2">28A</strain>
    </source>
</reference>
<sequence>MAQSMEAELEDKFWQLCWSFVTTAGNNLLDGLEWLLTRASSTEGGIRLQTSDGRWRIKKVHEYLRQMDRFLELLLGCVHIESGQPARGSEIVTMRHCNRLLQDRNIFIIDGTVMTDKPKVVPRFLPPRVGQIMALYLSYLQLFREFLVVSVLNGA</sequence>
<keyword evidence="2" id="KW-1185">Reference proteome</keyword>
<dbReference type="RefSeq" id="XP_008030017.1">
    <property type="nucleotide sequence ID" value="XM_008031826.1"/>
</dbReference>
<protein>
    <submittedName>
        <fullName evidence="1">Uncharacterized protein</fullName>
    </submittedName>
</protein>
<accession>R0IA57</accession>
<dbReference type="OrthoDB" id="3943268at2759"/>
<evidence type="ECO:0000313" key="1">
    <source>
        <dbReference type="EMBL" id="EOA82355.1"/>
    </source>
</evidence>
<dbReference type="STRING" id="671987.R0IA57"/>
<name>R0IA57_EXST2</name>
<evidence type="ECO:0000313" key="2">
    <source>
        <dbReference type="Proteomes" id="UP000016935"/>
    </source>
</evidence>